<evidence type="ECO:0000313" key="2">
    <source>
        <dbReference type="Proteomes" id="UP000054624"/>
    </source>
</evidence>
<sequence>MTCTNFNITATQSGKINSQTGTLDLNMENKEAGVEAHGQGEKASIQSAVDAVFPPK</sequence>
<dbReference type="EMBL" id="FCOI02000004">
    <property type="protein sequence ID" value="SAK53209.1"/>
    <property type="molecule type" value="Genomic_DNA"/>
</dbReference>
<reference evidence="2" key="1">
    <citation type="submission" date="2016-01" db="EMBL/GenBank/DDBJ databases">
        <authorList>
            <person name="Peeters Charlotte."/>
        </authorList>
    </citation>
    <scope>NUCLEOTIDE SEQUENCE [LARGE SCALE GENOMIC DNA]</scope>
</reference>
<name>A0A158A678_9BURK</name>
<dbReference type="AlphaFoldDB" id="A0A158A678"/>
<dbReference type="Proteomes" id="UP000054624">
    <property type="component" value="Unassembled WGS sequence"/>
</dbReference>
<keyword evidence="2" id="KW-1185">Reference proteome</keyword>
<evidence type="ECO:0000313" key="1">
    <source>
        <dbReference type="EMBL" id="SAK53209.1"/>
    </source>
</evidence>
<gene>
    <name evidence="1" type="ORF">AWB76_01822</name>
</gene>
<dbReference type="RefSeq" id="WP_208606549.1">
    <property type="nucleotide sequence ID" value="NZ_FCOI02000004.1"/>
</dbReference>
<protein>
    <submittedName>
        <fullName evidence="1">Uncharacterized protein</fullName>
    </submittedName>
</protein>
<proteinExistence type="predicted"/>
<dbReference type="STRING" id="1777137.AWB76_01822"/>
<accession>A0A158A678</accession>
<organism evidence="1 2">
    <name type="scientific">Caballeronia temeraria</name>
    <dbReference type="NCBI Taxonomy" id="1777137"/>
    <lineage>
        <taxon>Bacteria</taxon>
        <taxon>Pseudomonadati</taxon>
        <taxon>Pseudomonadota</taxon>
        <taxon>Betaproteobacteria</taxon>
        <taxon>Burkholderiales</taxon>
        <taxon>Burkholderiaceae</taxon>
        <taxon>Caballeronia</taxon>
    </lineage>
</organism>